<dbReference type="PROSITE" id="PS50195">
    <property type="entry name" value="PX"/>
    <property type="match status" value="1"/>
</dbReference>
<dbReference type="SMART" id="SM00312">
    <property type="entry name" value="PX"/>
    <property type="match status" value="1"/>
</dbReference>
<dbReference type="InterPro" id="IPR015404">
    <property type="entry name" value="Vps5_C"/>
</dbReference>
<dbReference type="GO" id="GO:0005769">
    <property type="term" value="C:early endosome"/>
    <property type="evidence" value="ECO:0007669"/>
    <property type="project" value="TreeGrafter"/>
</dbReference>
<dbReference type="InterPro" id="IPR027267">
    <property type="entry name" value="AH/BAR_dom_sf"/>
</dbReference>
<dbReference type="Gene3D" id="1.20.1270.60">
    <property type="entry name" value="Arfaptin homology (AH) domain/BAR domain"/>
    <property type="match status" value="1"/>
</dbReference>
<keyword evidence="6" id="KW-1185">Reference proteome</keyword>
<dbReference type="GO" id="GO:0015031">
    <property type="term" value="P:protein transport"/>
    <property type="evidence" value="ECO:0007669"/>
    <property type="project" value="UniProtKB-KW"/>
</dbReference>
<reference evidence="5" key="1">
    <citation type="submission" date="2019-06" db="EMBL/GenBank/DDBJ databases">
        <authorList>
            <consortium name="Wellcome Sanger Institute Data Sharing"/>
        </authorList>
    </citation>
    <scope>NUCLEOTIDE SEQUENCE [LARGE SCALE GENOMIC DNA]</scope>
</reference>
<dbReference type="InParanoid" id="A0A673B0L1"/>
<accession>A0A673B0L1</accession>
<protein>
    <submittedName>
        <fullName evidence="5">Sorting nexin 7</fullName>
    </submittedName>
</protein>
<feature type="domain" description="PX" evidence="4">
    <location>
        <begin position="60"/>
        <end position="181"/>
    </location>
</feature>
<dbReference type="GO" id="GO:0035091">
    <property type="term" value="F:phosphatidylinositol binding"/>
    <property type="evidence" value="ECO:0007669"/>
    <property type="project" value="InterPro"/>
</dbReference>
<keyword evidence="3" id="KW-0653">Protein transport</keyword>
<evidence type="ECO:0000313" key="6">
    <source>
        <dbReference type="Proteomes" id="UP000472271"/>
    </source>
</evidence>
<evidence type="ECO:0000313" key="5">
    <source>
        <dbReference type="Ensembl" id="ENSSORP00005035711.1"/>
    </source>
</evidence>
<dbReference type="GO" id="GO:0032456">
    <property type="term" value="P:endocytic recycling"/>
    <property type="evidence" value="ECO:0007669"/>
    <property type="project" value="TreeGrafter"/>
</dbReference>
<reference evidence="5" key="2">
    <citation type="submission" date="2025-08" db="UniProtKB">
        <authorList>
            <consortium name="Ensembl"/>
        </authorList>
    </citation>
    <scope>IDENTIFICATION</scope>
</reference>
<dbReference type="SUPFAM" id="SSF64268">
    <property type="entry name" value="PX domain"/>
    <property type="match status" value="1"/>
</dbReference>
<dbReference type="PANTHER" id="PTHR45949">
    <property type="entry name" value="SORTING NEXIN-4"/>
    <property type="match status" value="1"/>
</dbReference>
<evidence type="ECO:0000259" key="4">
    <source>
        <dbReference type="PROSITE" id="PS50195"/>
    </source>
</evidence>
<dbReference type="FunCoup" id="A0A673B0L1">
    <property type="interactions" value="228"/>
</dbReference>
<keyword evidence="2" id="KW-0813">Transport</keyword>
<dbReference type="Pfam" id="PF09325">
    <property type="entry name" value="Vps5"/>
    <property type="match status" value="1"/>
</dbReference>
<dbReference type="GO" id="GO:0061709">
    <property type="term" value="P:reticulophagy"/>
    <property type="evidence" value="ECO:0007669"/>
    <property type="project" value="TreeGrafter"/>
</dbReference>
<sequence>SSIPTKERTLLNKRVPVLGVFSLVQNTSLADGGPMPNSPSSLVNQYRLEEEEEQPGADAKDFFITVDNPESHVTAIETFIMYRVVTKTTRSEFDSSEYEVRRRYQDFLWLRGRLEESHPTLIVHPLPEKFVMKGMVERFNDGFIETRRKALHRFLNKISEHPVLSYSQHFKVFLTAQELTSHRKQGPGFLSRMGETVRAVANSVRGLRSRPEEFSVMQEYVDHFSTKICSVDKVTQRIIKEQREYLDELRQYGPTYTQWAELEEDLAEPLKGVADCVERCSQETEEQIQQLSEVLVPALHEYVLCAETLKAVMRRRDNIQAEFEAKNEALASRKADQDAEEVDGLAERVEVANTTLKEDWSRWQKAMRTDLRSALISTTEKNVDYYEKVSLAMVCSQ</sequence>
<name>A0A673B0L1_9TELE</name>
<dbReference type="SUPFAM" id="SSF103657">
    <property type="entry name" value="BAR/IMD domain-like"/>
    <property type="match status" value="1"/>
</dbReference>
<dbReference type="Proteomes" id="UP000472271">
    <property type="component" value="Chromosome 20"/>
</dbReference>
<evidence type="ECO:0000256" key="2">
    <source>
        <dbReference type="ARBA" id="ARBA00022448"/>
    </source>
</evidence>
<evidence type="ECO:0000256" key="3">
    <source>
        <dbReference type="ARBA" id="ARBA00022927"/>
    </source>
</evidence>
<dbReference type="GO" id="GO:0000407">
    <property type="term" value="C:phagophore assembly site"/>
    <property type="evidence" value="ECO:0007669"/>
    <property type="project" value="TreeGrafter"/>
</dbReference>
<proteinExistence type="inferred from homology"/>
<dbReference type="Pfam" id="PF00787">
    <property type="entry name" value="PX"/>
    <property type="match status" value="1"/>
</dbReference>
<dbReference type="InterPro" id="IPR036871">
    <property type="entry name" value="PX_dom_sf"/>
</dbReference>
<organism evidence="5 6">
    <name type="scientific">Sphaeramia orbicularis</name>
    <name type="common">orbiculate cardinalfish</name>
    <dbReference type="NCBI Taxonomy" id="375764"/>
    <lineage>
        <taxon>Eukaryota</taxon>
        <taxon>Metazoa</taxon>
        <taxon>Chordata</taxon>
        <taxon>Craniata</taxon>
        <taxon>Vertebrata</taxon>
        <taxon>Euteleostomi</taxon>
        <taxon>Actinopterygii</taxon>
        <taxon>Neopterygii</taxon>
        <taxon>Teleostei</taxon>
        <taxon>Neoteleostei</taxon>
        <taxon>Acanthomorphata</taxon>
        <taxon>Gobiaria</taxon>
        <taxon>Kurtiformes</taxon>
        <taxon>Apogonoidei</taxon>
        <taxon>Apogonidae</taxon>
        <taxon>Apogoninae</taxon>
        <taxon>Sphaeramia</taxon>
    </lineage>
</organism>
<reference evidence="5" key="3">
    <citation type="submission" date="2025-09" db="UniProtKB">
        <authorList>
            <consortium name="Ensembl"/>
        </authorList>
    </citation>
    <scope>IDENTIFICATION</scope>
</reference>
<dbReference type="InterPro" id="IPR001683">
    <property type="entry name" value="PX_dom"/>
</dbReference>
<dbReference type="GO" id="GO:0034727">
    <property type="term" value="P:piecemeal microautophagy of the nucleus"/>
    <property type="evidence" value="ECO:0007669"/>
    <property type="project" value="TreeGrafter"/>
</dbReference>
<dbReference type="AlphaFoldDB" id="A0A673B0L1"/>
<gene>
    <name evidence="5" type="primary">snx7</name>
</gene>
<dbReference type="Gene3D" id="3.30.1520.10">
    <property type="entry name" value="Phox-like domain"/>
    <property type="match status" value="1"/>
</dbReference>
<dbReference type="PANTHER" id="PTHR45949:SF3">
    <property type="entry name" value="SORTING NEXIN-7"/>
    <property type="match status" value="1"/>
</dbReference>
<dbReference type="GO" id="GO:0000422">
    <property type="term" value="P:autophagy of mitochondrion"/>
    <property type="evidence" value="ECO:0007669"/>
    <property type="project" value="TreeGrafter"/>
</dbReference>
<dbReference type="Ensembl" id="ENSSORT00005036666.1">
    <property type="protein sequence ID" value="ENSSORP00005035711.1"/>
    <property type="gene ID" value="ENSSORG00005016864.1"/>
</dbReference>
<evidence type="ECO:0000256" key="1">
    <source>
        <dbReference type="ARBA" id="ARBA00010883"/>
    </source>
</evidence>
<comment type="similarity">
    <text evidence="1">Belongs to the sorting nexin family.</text>
</comment>